<dbReference type="eggNOG" id="arCOG03750">
    <property type="taxonomic scope" value="Archaea"/>
</dbReference>
<protein>
    <submittedName>
        <fullName evidence="1">Uncharacterized protein</fullName>
    </submittedName>
</protein>
<name>A1RVB1_PYRIL</name>
<dbReference type="AlphaFoldDB" id="A1RVB1"/>
<evidence type="ECO:0000313" key="2">
    <source>
        <dbReference type="Proteomes" id="UP000002595"/>
    </source>
</evidence>
<evidence type="ECO:0000313" key="1">
    <source>
        <dbReference type="EMBL" id="ABL88893.1"/>
    </source>
</evidence>
<keyword evidence="2" id="KW-1185">Reference proteome</keyword>
<dbReference type="Proteomes" id="UP000002595">
    <property type="component" value="Chromosome"/>
</dbReference>
<dbReference type="HOGENOM" id="CLU_187360_0_0_2"/>
<reference evidence="1" key="1">
    <citation type="submission" date="2006-12" db="EMBL/GenBank/DDBJ databases">
        <title>Complete sequence of Pyrobaculum islandicum DSM 4184.</title>
        <authorList>
            <person name="Copeland A."/>
            <person name="Lucas S."/>
            <person name="Lapidus A."/>
            <person name="Barry K."/>
            <person name="Detter J.C."/>
            <person name="Glavina del Rio T."/>
            <person name="Dalin E."/>
            <person name="Tice H."/>
            <person name="Pitluck S."/>
            <person name="Meincke L."/>
            <person name="Brettin T."/>
            <person name="Bruce D."/>
            <person name="Han C."/>
            <person name="Tapia R."/>
            <person name="Gilna P."/>
            <person name="Schmutz J."/>
            <person name="Larimer F."/>
            <person name="Land M."/>
            <person name="Hauser L."/>
            <person name="Kyrpides N."/>
            <person name="Mikhailova N."/>
            <person name="Cozen A.E."/>
            <person name="Fitz-Gibbon S.T."/>
            <person name="House C.H."/>
            <person name="Saltikov C."/>
            <person name="Lowe T."/>
            <person name="Richardson P."/>
        </authorList>
    </citation>
    <scope>NUCLEOTIDE SEQUENCE [LARGE SCALE GENOMIC DNA]</scope>
    <source>
        <strain evidence="1">DSM 4184</strain>
    </source>
</reference>
<dbReference type="EMBL" id="CP000504">
    <property type="protein sequence ID" value="ABL88893.1"/>
    <property type="molecule type" value="Genomic_DNA"/>
</dbReference>
<sequence>MYTYTSVYRVLVNRKEGRILVTGKEEDLELLAKGWELLLESLDWEEAFEYALEIAGDDIVEWYYDEAVKKRYLTSLVAS</sequence>
<organism evidence="1 2">
    <name type="scientific">Pyrobaculum islandicum (strain DSM 4184 / JCM 9189 / GEO3)</name>
    <dbReference type="NCBI Taxonomy" id="384616"/>
    <lineage>
        <taxon>Archaea</taxon>
        <taxon>Thermoproteota</taxon>
        <taxon>Thermoprotei</taxon>
        <taxon>Thermoproteales</taxon>
        <taxon>Thermoproteaceae</taxon>
        <taxon>Pyrobaculum</taxon>
    </lineage>
</organism>
<accession>A1RVB1</accession>
<dbReference type="KEGG" id="pis:Pisl_1742"/>
<gene>
    <name evidence="1" type="ordered locus">Pisl_1742</name>
</gene>
<proteinExistence type="predicted"/>